<evidence type="ECO:0000313" key="2">
    <source>
        <dbReference type="Proteomes" id="UP000315783"/>
    </source>
</evidence>
<dbReference type="Proteomes" id="UP000315783">
    <property type="component" value="Unassembled WGS sequence"/>
</dbReference>
<reference evidence="1 2" key="1">
    <citation type="journal article" date="2019" name="Appl. Microbiol. Biotechnol.">
        <title>Genome sequence of Isaria javanica and comparative genome analysis insights into family S53 peptidase evolution in fungal entomopathogens.</title>
        <authorList>
            <person name="Lin R."/>
            <person name="Zhang X."/>
            <person name="Xin B."/>
            <person name="Zou M."/>
            <person name="Gao Y."/>
            <person name="Qin F."/>
            <person name="Hu Q."/>
            <person name="Xie B."/>
            <person name="Cheng X."/>
        </authorList>
    </citation>
    <scope>NUCLEOTIDE SEQUENCE [LARGE SCALE GENOMIC DNA]</scope>
    <source>
        <strain evidence="1 2">IJ1G</strain>
    </source>
</reference>
<dbReference type="EMBL" id="SPUK01000006">
    <property type="protein sequence ID" value="TQV96165.1"/>
    <property type="molecule type" value="Genomic_DNA"/>
</dbReference>
<organism evidence="1 2">
    <name type="scientific">Cordyceps javanica</name>
    <dbReference type="NCBI Taxonomy" id="43265"/>
    <lineage>
        <taxon>Eukaryota</taxon>
        <taxon>Fungi</taxon>
        <taxon>Dikarya</taxon>
        <taxon>Ascomycota</taxon>
        <taxon>Pezizomycotina</taxon>
        <taxon>Sordariomycetes</taxon>
        <taxon>Hypocreomycetidae</taxon>
        <taxon>Hypocreales</taxon>
        <taxon>Cordycipitaceae</taxon>
        <taxon>Cordyceps</taxon>
    </lineage>
</organism>
<protein>
    <submittedName>
        <fullName evidence="1">Uncharacterized protein</fullName>
    </submittedName>
</protein>
<sequence length="97" mass="10458">MLPLTGLSLRHGGVNDTVFSLYSVACQVMHPPAIDKASSSHSLLPCISTPYSVLKWSFRRDLVVSPIYHMTSTCSDLAYLCPPASLHSGALCIKVPV</sequence>
<proteinExistence type="predicted"/>
<accession>A0A545V377</accession>
<gene>
    <name evidence="1" type="ORF">IF1G_04748</name>
</gene>
<comment type="caution">
    <text evidence="1">The sequence shown here is derived from an EMBL/GenBank/DDBJ whole genome shotgun (WGS) entry which is preliminary data.</text>
</comment>
<name>A0A545V377_9HYPO</name>
<evidence type="ECO:0000313" key="1">
    <source>
        <dbReference type="EMBL" id="TQV96165.1"/>
    </source>
</evidence>
<dbReference type="AlphaFoldDB" id="A0A545V377"/>
<keyword evidence="2" id="KW-1185">Reference proteome</keyword>